<dbReference type="EMBL" id="JBHULS010000002">
    <property type="protein sequence ID" value="MFD2551358.1"/>
    <property type="molecule type" value="Genomic_DNA"/>
</dbReference>
<feature type="chain" id="PRO_5045419450" evidence="1">
    <location>
        <begin position="22"/>
        <end position="139"/>
    </location>
</feature>
<feature type="signal peptide" evidence="1">
    <location>
        <begin position="1"/>
        <end position="21"/>
    </location>
</feature>
<keyword evidence="3" id="KW-1185">Reference proteome</keyword>
<evidence type="ECO:0000313" key="3">
    <source>
        <dbReference type="Proteomes" id="UP001597472"/>
    </source>
</evidence>
<sequence length="139" mass="15831">MLKKRLLGICFFLGFLGILQAQPTAHTPLILKKLPVKDTLTVANYKVVFTRVIADSRCPKGITCIWEGEVVFELEVMKSDTLMRTERITMPPSGYTREERQTVMLNNQTGVHIYNLMPVPVANKKTPKAAYYLQLQVFN</sequence>
<gene>
    <name evidence="2" type="ORF">ACFSQP_05960</name>
</gene>
<proteinExistence type="predicted"/>
<keyword evidence="1" id="KW-0732">Signal</keyword>
<accession>A0ABW5KSP5</accession>
<organism evidence="2 3">
    <name type="scientific">Bizionia sediminis</name>
    <dbReference type="NCBI Taxonomy" id="1737064"/>
    <lineage>
        <taxon>Bacteria</taxon>
        <taxon>Pseudomonadati</taxon>
        <taxon>Bacteroidota</taxon>
        <taxon>Flavobacteriia</taxon>
        <taxon>Flavobacteriales</taxon>
        <taxon>Flavobacteriaceae</taxon>
        <taxon>Bizionia</taxon>
    </lineage>
</organism>
<name>A0ABW5KSP5_9FLAO</name>
<comment type="caution">
    <text evidence="2">The sequence shown here is derived from an EMBL/GenBank/DDBJ whole genome shotgun (WGS) entry which is preliminary data.</text>
</comment>
<dbReference type="Proteomes" id="UP001597472">
    <property type="component" value="Unassembled WGS sequence"/>
</dbReference>
<dbReference type="RefSeq" id="WP_376892500.1">
    <property type="nucleotide sequence ID" value="NZ_JBHULS010000002.1"/>
</dbReference>
<protein>
    <submittedName>
        <fullName evidence="2">Uncharacterized protein</fullName>
    </submittedName>
</protein>
<evidence type="ECO:0000256" key="1">
    <source>
        <dbReference type="SAM" id="SignalP"/>
    </source>
</evidence>
<reference evidence="3" key="1">
    <citation type="journal article" date="2019" name="Int. J. Syst. Evol. Microbiol.">
        <title>The Global Catalogue of Microorganisms (GCM) 10K type strain sequencing project: providing services to taxonomists for standard genome sequencing and annotation.</title>
        <authorList>
            <consortium name="The Broad Institute Genomics Platform"/>
            <consortium name="The Broad Institute Genome Sequencing Center for Infectious Disease"/>
            <person name="Wu L."/>
            <person name="Ma J."/>
        </authorList>
    </citation>
    <scope>NUCLEOTIDE SEQUENCE [LARGE SCALE GENOMIC DNA]</scope>
    <source>
        <strain evidence="3">KCTC 42587</strain>
    </source>
</reference>
<evidence type="ECO:0000313" key="2">
    <source>
        <dbReference type="EMBL" id="MFD2551358.1"/>
    </source>
</evidence>